<feature type="signal peptide" evidence="2">
    <location>
        <begin position="1"/>
        <end position="29"/>
    </location>
</feature>
<gene>
    <name evidence="3" type="ORF">THAPS_23420</name>
</gene>
<reference evidence="3 4" key="2">
    <citation type="journal article" date="2008" name="Nature">
        <title>The Phaeodactylum genome reveals the evolutionary history of diatom genomes.</title>
        <authorList>
            <person name="Bowler C."/>
            <person name="Allen A.E."/>
            <person name="Badger J.H."/>
            <person name="Grimwood J."/>
            <person name="Jabbari K."/>
            <person name="Kuo A."/>
            <person name="Maheswari U."/>
            <person name="Martens C."/>
            <person name="Maumus F."/>
            <person name="Otillar R.P."/>
            <person name="Rayko E."/>
            <person name="Salamov A."/>
            <person name="Vandepoele K."/>
            <person name="Beszteri B."/>
            <person name="Gruber A."/>
            <person name="Heijde M."/>
            <person name="Katinka M."/>
            <person name="Mock T."/>
            <person name="Valentin K."/>
            <person name="Verret F."/>
            <person name="Berges J.A."/>
            <person name="Brownlee C."/>
            <person name="Cadoret J.P."/>
            <person name="Chiovitti A."/>
            <person name="Choi C.J."/>
            <person name="Coesel S."/>
            <person name="De Martino A."/>
            <person name="Detter J.C."/>
            <person name="Durkin C."/>
            <person name="Falciatore A."/>
            <person name="Fournet J."/>
            <person name="Haruta M."/>
            <person name="Huysman M.J."/>
            <person name="Jenkins B.D."/>
            <person name="Jiroutova K."/>
            <person name="Jorgensen R.E."/>
            <person name="Joubert Y."/>
            <person name="Kaplan A."/>
            <person name="Kroger N."/>
            <person name="Kroth P.G."/>
            <person name="La Roche J."/>
            <person name="Lindquist E."/>
            <person name="Lommer M."/>
            <person name="Martin-Jezequel V."/>
            <person name="Lopez P.J."/>
            <person name="Lucas S."/>
            <person name="Mangogna M."/>
            <person name="McGinnis K."/>
            <person name="Medlin L.K."/>
            <person name="Montsant A."/>
            <person name="Oudot-Le Secq M.P."/>
            <person name="Napoli C."/>
            <person name="Obornik M."/>
            <person name="Parker M.S."/>
            <person name="Petit J.L."/>
            <person name="Porcel B.M."/>
            <person name="Poulsen N."/>
            <person name="Robison M."/>
            <person name="Rychlewski L."/>
            <person name="Rynearson T.A."/>
            <person name="Schmutz J."/>
            <person name="Shapiro H."/>
            <person name="Siaut M."/>
            <person name="Stanley M."/>
            <person name="Sussman M.R."/>
            <person name="Taylor A.R."/>
            <person name="Vardi A."/>
            <person name="von Dassow P."/>
            <person name="Vyverman W."/>
            <person name="Willis A."/>
            <person name="Wyrwicz L.S."/>
            <person name="Rokhsar D.S."/>
            <person name="Weissenbach J."/>
            <person name="Armbrust E.V."/>
            <person name="Green B.R."/>
            <person name="Van de Peer Y."/>
            <person name="Grigoriev I.V."/>
        </authorList>
    </citation>
    <scope>NUCLEOTIDE SEQUENCE [LARGE SCALE GENOMIC DNA]</scope>
    <source>
        <strain evidence="3 4">CCMP1335</strain>
    </source>
</reference>
<dbReference type="EMBL" id="CP001160">
    <property type="protein sequence ID" value="ACI64496.1"/>
    <property type="molecule type" value="Genomic_DNA"/>
</dbReference>
<evidence type="ECO:0000313" key="4">
    <source>
        <dbReference type="Proteomes" id="UP000001449"/>
    </source>
</evidence>
<feature type="region of interest" description="Disordered" evidence="1">
    <location>
        <begin position="742"/>
        <end position="761"/>
    </location>
</feature>
<feature type="compositionally biased region" description="Acidic residues" evidence="1">
    <location>
        <begin position="121"/>
        <end position="147"/>
    </location>
</feature>
<dbReference type="InParanoid" id="B5YMP2"/>
<feature type="compositionally biased region" description="Low complexity" evidence="1">
    <location>
        <begin position="524"/>
        <end position="536"/>
    </location>
</feature>
<feature type="region of interest" description="Disordered" evidence="1">
    <location>
        <begin position="442"/>
        <end position="461"/>
    </location>
</feature>
<feature type="region of interest" description="Disordered" evidence="1">
    <location>
        <begin position="121"/>
        <end position="149"/>
    </location>
</feature>
<feature type="region of interest" description="Disordered" evidence="1">
    <location>
        <begin position="164"/>
        <end position="204"/>
    </location>
</feature>
<dbReference type="eggNOG" id="ENOG502RWDC">
    <property type="taxonomic scope" value="Eukaryota"/>
</dbReference>
<sequence>METSQAFLSPSSVLRIGAMLLAVSTPTSASHLSHPPPCFVSSSVTRRHGNGSSREASAQSINGARALLRSPAIQSSPLLQPRALRLSMFLSNSDNDDMGEVNNHDDEGEDEIHDISDFFDDEEQTQEPDESAEVDDDDDDIEEDEYDDIKSNLSKVAWLPSVRKGKQPYRPPAWRASTSRRENIEQDGYESVEDASSGTPPGYRNVEILPVLPMSMVHGLKGKMFLGEEVTEEEGSDGISLTSALGPIFSGTSGYLPYTKGHVLTIAEPRYKKLYDDLLQLGTYFGKKRDGAMKRAKEKGADAKISNLPDPDEKRRFIVTVANPNEDGVFAEYGVIFQLRDLDEVAAIASYDMDDGLTMEELNDLVDPREFGYEDSIGEDFLDVLLETHYEATHDVVGRVKIHRFVNPECWDDGPDGEEYLMAEATILDVVENDRSKMIEDRKNRGAQAGEEVEVQQAPLTTGRKIEERAKQQAIGDVANAVARIKEELRSAVGETFKQQQIMKEESRTAGSSIHQDSGKYSDNDSSSKSNRSKSSIPLVPKGILVERRADGSLLKEERALRESFAQLVSLQQELKEKFRFTRESVKSFGIGSVGMWLSAAAWSKFVEKRLEATNGEMQSDFQAKLVEYMSGRNEDEDDIETVESYLGKQYEEDNDDDDSEMEGDTIDFDDLSPELQQEFQLVQARATDELGPLAFERAIHMQRIVQAESYIERLNLLRECVDSERKRLEAKKMLRLAFNNYKSEGGDGTNPSRLSSREARSVFERLMEKDRADDGVGVQNEDAFQ</sequence>
<dbReference type="HOGENOM" id="CLU_357005_0_0_1"/>
<dbReference type="PANTHER" id="PTHR46732">
    <property type="entry name" value="ATP-DEPENDENT PROTEASE LA (LON) DOMAIN PROTEIN"/>
    <property type="match status" value="1"/>
</dbReference>
<dbReference type="AlphaFoldDB" id="B5YMP2"/>
<feature type="region of interest" description="Disordered" evidence="1">
    <location>
        <begin position="496"/>
        <end position="536"/>
    </location>
</feature>
<dbReference type="Proteomes" id="UP000001449">
    <property type="component" value="Chromosome 7"/>
</dbReference>
<proteinExistence type="predicted"/>
<accession>B5YMP2</accession>
<reference evidence="3 4" key="1">
    <citation type="journal article" date="2004" name="Science">
        <title>The genome of the diatom Thalassiosira pseudonana: ecology, evolution, and metabolism.</title>
        <authorList>
            <person name="Armbrust E.V."/>
            <person name="Berges J.A."/>
            <person name="Bowler C."/>
            <person name="Green B.R."/>
            <person name="Martinez D."/>
            <person name="Putnam N.H."/>
            <person name="Zhou S."/>
            <person name="Allen A.E."/>
            <person name="Apt K.E."/>
            <person name="Bechner M."/>
            <person name="Brzezinski M.A."/>
            <person name="Chaal B.K."/>
            <person name="Chiovitti A."/>
            <person name="Davis A.K."/>
            <person name="Demarest M.S."/>
            <person name="Detter J.C."/>
            <person name="Glavina T."/>
            <person name="Goodstein D."/>
            <person name="Hadi M.Z."/>
            <person name="Hellsten U."/>
            <person name="Hildebrand M."/>
            <person name="Jenkins B.D."/>
            <person name="Jurka J."/>
            <person name="Kapitonov V.V."/>
            <person name="Kroger N."/>
            <person name="Lau W.W."/>
            <person name="Lane T.W."/>
            <person name="Larimer F.W."/>
            <person name="Lippmeier J.C."/>
            <person name="Lucas S."/>
            <person name="Medina M."/>
            <person name="Montsant A."/>
            <person name="Obornik M."/>
            <person name="Parker M.S."/>
            <person name="Palenik B."/>
            <person name="Pazour G.J."/>
            <person name="Richardson P.M."/>
            <person name="Rynearson T.A."/>
            <person name="Saito M.A."/>
            <person name="Schwartz D.C."/>
            <person name="Thamatrakoln K."/>
            <person name="Valentin K."/>
            <person name="Vardi A."/>
            <person name="Wilkerson F.P."/>
            <person name="Rokhsar D.S."/>
        </authorList>
    </citation>
    <scope>NUCLEOTIDE SEQUENCE [LARGE SCALE GENOMIC DNA]</scope>
    <source>
        <strain evidence="3 4">CCMP1335</strain>
    </source>
</reference>
<dbReference type="RefSeq" id="XP_002295779.1">
    <property type="nucleotide sequence ID" value="XM_002295743.1"/>
</dbReference>
<feature type="chain" id="PRO_5002841390" description="Lon N-terminal domain-containing protein" evidence="2">
    <location>
        <begin position="30"/>
        <end position="786"/>
    </location>
</feature>
<feature type="region of interest" description="Disordered" evidence="1">
    <location>
        <begin position="27"/>
        <end position="58"/>
    </location>
</feature>
<keyword evidence="4" id="KW-1185">Reference proteome</keyword>
<dbReference type="GeneID" id="7449190"/>
<name>B5YMP2_THAPS</name>
<evidence type="ECO:0008006" key="5">
    <source>
        <dbReference type="Google" id="ProtNLM"/>
    </source>
</evidence>
<dbReference type="PaxDb" id="35128-Thaps23420"/>
<dbReference type="KEGG" id="tps:THAPS_23420"/>
<organism evidence="3 4">
    <name type="scientific">Thalassiosira pseudonana</name>
    <name type="common">Marine diatom</name>
    <name type="synonym">Cyclotella nana</name>
    <dbReference type="NCBI Taxonomy" id="35128"/>
    <lineage>
        <taxon>Eukaryota</taxon>
        <taxon>Sar</taxon>
        <taxon>Stramenopiles</taxon>
        <taxon>Ochrophyta</taxon>
        <taxon>Bacillariophyta</taxon>
        <taxon>Coscinodiscophyceae</taxon>
        <taxon>Thalassiosirophycidae</taxon>
        <taxon>Thalassiosirales</taxon>
        <taxon>Thalassiosiraceae</taxon>
        <taxon>Thalassiosira</taxon>
    </lineage>
</organism>
<dbReference type="PANTHER" id="PTHR46732:SF8">
    <property type="entry name" value="ATP-DEPENDENT PROTEASE LA (LON) DOMAIN PROTEIN"/>
    <property type="match status" value="1"/>
</dbReference>
<keyword evidence="2" id="KW-0732">Signal</keyword>
<feature type="compositionally biased region" description="Polar residues" evidence="1">
    <location>
        <begin position="40"/>
        <end position="58"/>
    </location>
</feature>
<dbReference type="OMA" id="HYEATHD"/>
<protein>
    <recommendedName>
        <fullName evidence="5">Lon N-terminal domain-containing protein</fullName>
    </recommendedName>
</protein>
<evidence type="ECO:0000313" key="3">
    <source>
        <dbReference type="EMBL" id="ACI64496.1"/>
    </source>
</evidence>
<evidence type="ECO:0000256" key="1">
    <source>
        <dbReference type="SAM" id="MobiDB-lite"/>
    </source>
</evidence>
<evidence type="ECO:0000256" key="2">
    <source>
        <dbReference type="SAM" id="SignalP"/>
    </source>
</evidence>